<evidence type="ECO:0000256" key="3">
    <source>
        <dbReference type="ARBA" id="ARBA00008883"/>
    </source>
</evidence>
<evidence type="ECO:0000256" key="6">
    <source>
        <dbReference type="ARBA" id="ARBA00022519"/>
    </source>
</evidence>
<dbReference type="PANTHER" id="PTHR32309">
    <property type="entry name" value="TYROSINE-PROTEIN KINASE"/>
    <property type="match status" value="1"/>
</dbReference>
<feature type="transmembrane region" description="Helical" evidence="17">
    <location>
        <begin position="32"/>
        <end position="52"/>
    </location>
</feature>
<keyword evidence="8 17" id="KW-0812">Transmembrane</keyword>
<comment type="similarity">
    <text evidence="3">Belongs to the etk/wzc family.</text>
</comment>
<evidence type="ECO:0000256" key="11">
    <source>
        <dbReference type="ARBA" id="ARBA00022840"/>
    </source>
</evidence>
<evidence type="ECO:0000259" key="19">
    <source>
        <dbReference type="Pfam" id="PF13614"/>
    </source>
</evidence>
<dbReference type="Pfam" id="PF02706">
    <property type="entry name" value="Wzz"/>
    <property type="match status" value="1"/>
</dbReference>
<dbReference type="PANTHER" id="PTHR32309:SF13">
    <property type="entry name" value="FERRIC ENTEROBACTIN TRANSPORT PROTEIN FEPE"/>
    <property type="match status" value="1"/>
</dbReference>
<keyword evidence="7" id="KW-0808">Transferase</keyword>
<dbReference type="InterPro" id="IPR032807">
    <property type="entry name" value="GNVR"/>
</dbReference>
<sequence>MTYHDTAMGGPGQPADDAIDLHALIAAFRRRLGLFTAVAAVVCLIVLALMLGQPPVYTATASLQINTRKEQVVVGQAVLSALDAEAAIVDTEVEVLKSPQLAAQVVQTLGLIRDSEFNARLRSSPLTQHLPRATPAPTDSQIERQQVIDAVRRRLTVRRVGLTYSMAVSFTSESPIKAARIANTFADAYLQSQLTAKFDANAQANTFLGARLEDLRRQVEAADAAVSAYRIDNGLLSAQGATLTEQEISAYNQQLALARAQQAEQDARLRTARSQMAAGSNGDDVGEALSSPVVQNLRAQRAAISTRVADLSVRYGPLHPDMIRARQELADIDAQIQAEIRRVVSNLDAQAQVARQRAASVQSSLDAARGALADNNAASVRLRELEGEAEAARAIYRAFLDRYRETSAQTGVEQADARIVSRATPPTAQSAPNLMISLALGLMLGAAAGTGAVIIANALQTGLSGPDDIERSLGVGAVGAIPLASSVATAEDQTLHPIDLVVQRPLSVFAEAFRALRTSITPIVSVVGEPSARIVAVTSALPGEGKTTTAVCLARVAARSGGRVLLIDGDPRRRGVTRMLGLNPDHGLAEVLHGAAAWRNVSVLDPASGAQVLPLSGSGLSADDLFGAPPMTTLLDELRQAFDLIVIDTAPVLVLADARILSAKADTVILLARWRKTPARAVAAAIRILSQSGVRLSGVTLSQVDVRAEAGRNYGHHDYDYRAYRKYYAA</sequence>
<dbReference type="GO" id="GO:0004713">
    <property type="term" value="F:protein tyrosine kinase activity"/>
    <property type="evidence" value="ECO:0007669"/>
    <property type="project" value="TreeGrafter"/>
</dbReference>
<evidence type="ECO:0000256" key="16">
    <source>
        <dbReference type="SAM" id="Coils"/>
    </source>
</evidence>
<reference evidence="22" key="3">
    <citation type="submission" date="2022-06" db="EMBL/GenBank/DDBJ databases">
        <authorList>
            <person name="Hesketh-Best P.J."/>
            <person name="Koch M.J."/>
        </authorList>
    </citation>
    <scope>NUCLEOTIDE SEQUENCE</scope>
    <source>
        <strain evidence="22">PC206-O</strain>
    </source>
</reference>
<dbReference type="EMBL" id="CP022048">
    <property type="protein sequence ID" value="ASE40324.1"/>
    <property type="molecule type" value="Genomic_DNA"/>
</dbReference>
<dbReference type="InterPro" id="IPR050445">
    <property type="entry name" value="Bact_polysacc_biosynth/exp"/>
</dbReference>
<feature type="domain" description="Tyrosine-protein kinase G-rich" evidence="20">
    <location>
        <begin position="384"/>
        <end position="455"/>
    </location>
</feature>
<keyword evidence="9" id="KW-0547">Nucleotide-binding</keyword>
<organism evidence="21 23">
    <name type="scientific">Brevundimonas vesicularis</name>
    <name type="common">Pseudomonas vesicularis</name>
    <dbReference type="NCBI Taxonomy" id="41276"/>
    <lineage>
        <taxon>Bacteria</taxon>
        <taxon>Pseudomonadati</taxon>
        <taxon>Pseudomonadota</taxon>
        <taxon>Alphaproteobacteria</taxon>
        <taxon>Caulobacterales</taxon>
        <taxon>Caulobacteraceae</taxon>
        <taxon>Brevundimonas</taxon>
    </lineage>
</organism>
<dbReference type="Pfam" id="PF13614">
    <property type="entry name" value="AAA_31"/>
    <property type="match status" value="1"/>
</dbReference>
<evidence type="ECO:0000256" key="5">
    <source>
        <dbReference type="ARBA" id="ARBA00022475"/>
    </source>
</evidence>
<dbReference type="CDD" id="cd05387">
    <property type="entry name" value="BY-kinase"/>
    <property type="match status" value="1"/>
</dbReference>
<evidence type="ECO:0000259" key="18">
    <source>
        <dbReference type="Pfam" id="PF02706"/>
    </source>
</evidence>
<name>A0A1Z3UBH2_BREVE</name>
<evidence type="ECO:0000256" key="13">
    <source>
        <dbReference type="ARBA" id="ARBA00023136"/>
    </source>
</evidence>
<keyword evidence="6" id="KW-0997">Cell inner membrane</keyword>
<dbReference type="InterPro" id="IPR005702">
    <property type="entry name" value="Wzc-like_C"/>
</dbReference>
<keyword evidence="16" id="KW-0175">Coiled coil</keyword>
<dbReference type="Gene3D" id="3.40.50.300">
    <property type="entry name" value="P-loop containing nucleotide triphosphate hydrolases"/>
    <property type="match status" value="1"/>
</dbReference>
<evidence type="ECO:0000313" key="23">
    <source>
        <dbReference type="Proteomes" id="UP000197050"/>
    </source>
</evidence>
<evidence type="ECO:0000313" key="22">
    <source>
        <dbReference type="EMBL" id="MDX2334358.1"/>
    </source>
</evidence>
<dbReference type="GO" id="GO:0005886">
    <property type="term" value="C:plasma membrane"/>
    <property type="evidence" value="ECO:0007669"/>
    <property type="project" value="UniProtKB-SubCell"/>
</dbReference>
<proteinExistence type="inferred from homology"/>
<evidence type="ECO:0000313" key="21">
    <source>
        <dbReference type="EMBL" id="ASE40324.1"/>
    </source>
</evidence>
<dbReference type="RefSeq" id="WP_066624498.1">
    <property type="nucleotide sequence ID" value="NZ_CP022048.2"/>
</dbReference>
<feature type="coiled-coil region" evidence="16">
    <location>
        <begin position="375"/>
        <end position="402"/>
    </location>
</feature>
<evidence type="ECO:0000256" key="9">
    <source>
        <dbReference type="ARBA" id="ARBA00022741"/>
    </source>
</evidence>
<evidence type="ECO:0000256" key="14">
    <source>
        <dbReference type="ARBA" id="ARBA00023137"/>
    </source>
</evidence>
<evidence type="ECO:0000256" key="15">
    <source>
        <dbReference type="ARBA" id="ARBA00051245"/>
    </source>
</evidence>
<dbReference type="SUPFAM" id="SSF52540">
    <property type="entry name" value="P-loop containing nucleoside triphosphate hydrolases"/>
    <property type="match status" value="1"/>
</dbReference>
<dbReference type="Pfam" id="PF13807">
    <property type="entry name" value="GNVR"/>
    <property type="match status" value="1"/>
</dbReference>
<dbReference type="GeneID" id="34013953"/>
<feature type="domain" description="Polysaccharide chain length determinant N-terminal" evidence="18">
    <location>
        <begin position="18"/>
        <end position="109"/>
    </location>
</feature>
<protein>
    <recommendedName>
        <fullName evidence="4">non-specific protein-tyrosine kinase</fullName>
        <ecNumber evidence="4">2.7.10.2</ecNumber>
    </recommendedName>
</protein>
<feature type="coiled-coil region" evidence="16">
    <location>
        <begin position="212"/>
        <end position="261"/>
    </location>
</feature>
<evidence type="ECO:0000259" key="20">
    <source>
        <dbReference type="Pfam" id="PF13807"/>
    </source>
</evidence>
<evidence type="ECO:0000256" key="10">
    <source>
        <dbReference type="ARBA" id="ARBA00022777"/>
    </source>
</evidence>
<accession>A0A1Z3UBH2</accession>
<gene>
    <name evidence="21" type="ORF">CEP68_12910</name>
    <name evidence="22" type="ORF">NJD11_05305</name>
</gene>
<evidence type="ECO:0000256" key="2">
    <source>
        <dbReference type="ARBA" id="ARBA00007316"/>
    </source>
</evidence>
<comment type="similarity">
    <text evidence="2">Belongs to the CpsD/CapB family.</text>
</comment>
<dbReference type="AlphaFoldDB" id="A0A1Z3UBH2"/>
<evidence type="ECO:0000256" key="7">
    <source>
        <dbReference type="ARBA" id="ARBA00022679"/>
    </source>
</evidence>
<dbReference type="InterPro" id="IPR025669">
    <property type="entry name" value="AAA_dom"/>
</dbReference>
<keyword evidence="13 17" id="KW-0472">Membrane</keyword>
<keyword evidence="12 17" id="KW-1133">Transmembrane helix</keyword>
<dbReference type="KEGG" id="bvc:CEP68_12910"/>
<feature type="domain" description="AAA" evidence="19">
    <location>
        <begin position="533"/>
        <end position="670"/>
    </location>
</feature>
<comment type="subcellular location">
    <subcellularLocation>
        <location evidence="1">Cell inner membrane</location>
        <topology evidence="1">Multi-pass membrane protein</topology>
    </subcellularLocation>
</comment>
<evidence type="ECO:0000256" key="8">
    <source>
        <dbReference type="ARBA" id="ARBA00022692"/>
    </source>
</evidence>
<evidence type="ECO:0000256" key="4">
    <source>
        <dbReference type="ARBA" id="ARBA00011903"/>
    </source>
</evidence>
<dbReference type="EMBL" id="JAMYEC010000002">
    <property type="protein sequence ID" value="MDX2334358.1"/>
    <property type="molecule type" value="Genomic_DNA"/>
</dbReference>
<reference evidence="21" key="2">
    <citation type="submission" date="2017-12" db="EMBL/GenBank/DDBJ databases">
        <title>FDA dAtabase for Regulatory Grade micrObial Sequences (FDA-ARGOS): Supporting development and validation of Infectious Disease Dx tests.</title>
        <authorList>
            <person name="Campos J."/>
            <person name="Goldberg B."/>
            <person name="Tallon L."/>
            <person name="Sadzewicz L."/>
            <person name="Sengamalay N."/>
            <person name="Ott S."/>
            <person name="Godinez A."/>
            <person name="Nagaraj S."/>
            <person name="Vavikolanu K."/>
            <person name="Vyas G."/>
            <person name="Nadendla S."/>
            <person name="Aluvathingal J."/>
            <person name="Geyer C."/>
            <person name="Nandy P."/>
            <person name="Hobson J."/>
            <person name="Sichtig H."/>
        </authorList>
    </citation>
    <scope>NUCLEOTIDE SEQUENCE</scope>
    <source>
        <strain evidence="21">FDAARGOS_289</strain>
    </source>
</reference>
<keyword evidence="5" id="KW-1003">Cell membrane</keyword>
<keyword evidence="14" id="KW-0829">Tyrosine-protein kinase</keyword>
<reference evidence="22 24" key="4">
    <citation type="journal article" date="2023" name="FEMS Microbes">
        <title>Whole genomes of deep-sea sponge-associated bacteria exhibit high novel natural product potential.</title>
        <authorList>
            <person name="Hesketh-Best P.J."/>
            <person name="January G.G."/>
            <person name="Koch M.J."/>
            <person name="Warburton P.J."/>
            <person name="Howell K.L."/>
            <person name="Upton M."/>
        </authorList>
    </citation>
    <scope>NUCLEOTIDE SEQUENCE [LARGE SCALE GENOMIC DNA]</scope>
    <source>
        <strain evidence="22 24">PC206-O</strain>
    </source>
</reference>
<dbReference type="InterPro" id="IPR027417">
    <property type="entry name" value="P-loop_NTPase"/>
</dbReference>
<dbReference type="InterPro" id="IPR003856">
    <property type="entry name" value="LPS_length_determ_N"/>
</dbReference>
<dbReference type="EC" id="2.7.10.2" evidence="4"/>
<keyword evidence="24" id="KW-1185">Reference proteome</keyword>
<reference evidence="23" key="1">
    <citation type="submission" date="2017-06" db="EMBL/GenBank/DDBJ databases">
        <title>FDA dAtabase for Regulatory Grade micrObial Sequences (FDA-ARGOS): Supporting development and validation of Infectious Disease Dx tests.</title>
        <authorList>
            <person name="Minogue T."/>
            <person name="Wolcott M."/>
            <person name="Wasieloski L."/>
            <person name="Aguilar W."/>
            <person name="Moore D."/>
            <person name="Tallon L."/>
            <person name="Sadzewicz L."/>
            <person name="Sengamalay N."/>
            <person name="Ott S."/>
            <person name="Godinez A."/>
            <person name="Nagaraj S."/>
            <person name="Nadendla S."/>
            <person name="Geyer C."/>
            <person name="Sichtig H."/>
        </authorList>
    </citation>
    <scope>NUCLEOTIDE SEQUENCE [LARGE SCALE GENOMIC DNA]</scope>
    <source>
        <strain evidence="23">FDAARGOS_289</strain>
    </source>
</reference>
<evidence type="ECO:0000256" key="17">
    <source>
        <dbReference type="SAM" id="Phobius"/>
    </source>
</evidence>
<dbReference type="Proteomes" id="UP000197050">
    <property type="component" value="Chromosome"/>
</dbReference>
<evidence type="ECO:0000313" key="24">
    <source>
        <dbReference type="Proteomes" id="UP001272940"/>
    </source>
</evidence>
<keyword evidence="11" id="KW-0067">ATP-binding</keyword>
<comment type="catalytic activity">
    <reaction evidence="15">
        <text>L-tyrosyl-[protein] + ATP = O-phospho-L-tyrosyl-[protein] + ADP + H(+)</text>
        <dbReference type="Rhea" id="RHEA:10596"/>
        <dbReference type="Rhea" id="RHEA-COMP:10136"/>
        <dbReference type="Rhea" id="RHEA-COMP:20101"/>
        <dbReference type="ChEBI" id="CHEBI:15378"/>
        <dbReference type="ChEBI" id="CHEBI:30616"/>
        <dbReference type="ChEBI" id="CHEBI:46858"/>
        <dbReference type="ChEBI" id="CHEBI:61978"/>
        <dbReference type="ChEBI" id="CHEBI:456216"/>
        <dbReference type="EC" id="2.7.10.2"/>
    </reaction>
</comment>
<evidence type="ECO:0000256" key="1">
    <source>
        <dbReference type="ARBA" id="ARBA00004429"/>
    </source>
</evidence>
<dbReference type="Proteomes" id="UP001272940">
    <property type="component" value="Unassembled WGS sequence"/>
</dbReference>
<keyword evidence="10" id="KW-0418">Kinase</keyword>
<evidence type="ECO:0000256" key="12">
    <source>
        <dbReference type="ARBA" id="ARBA00022989"/>
    </source>
</evidence>